<accession>A0AAJ7WCC5</accession>
<gene>
    <name evidence="4" type="primary">LOC113464618</name>
</gene>
<evidence type="ECO:0000259" key="2">
    <source>
        <dbReference type="Pfam" id="PF16012"/>
    </source>
</evidence>
<dbReference type="InterPro" id="IPR031961">
    <property type="entry name" value="DUF4780"/>
</dbReference>
<dbReference type="GeneID" id="113464618"/>
<dbReference type="Pfam" id="PF16012">
    <property type="entry name" value="DUF4780"/>
    <property type="match status" value="1"/>
</dbReference>
<evidence type="ECO:0000313" key="4">
    <source>
        <dbReference type="RefSeq" id="XP_026671183.1"/>
    </source>
</evidence>
<dbReference type="RefSeq" id="XP_026671183.1">
    <property type="nucleotide sequence ID" value="XM_026815382.1"/>
</dbReference>
<dbReference type="Proteomes" id="UP000694925">
    <property type="component" value="Unplaced"/>
</dbReference>
<evidence type="ECO:0000313" key="3">
    <source>
        <dbReference type="Proteomes" id="UP000694925"/>
    </source>
</evidence>
<feature type="region of interest" description="Disordered" evidence="1">
    <location>
        <begin position="192"/>
        <end position="221"/>
    </location>
</feature>
<sequence>MESAGTSRRIKRNIVAVLPRNYPTDQMTSQDIPSYLKAIRRIIKRVVEQQIDTSPEFLNHEIKNGGLIVTCATDYDEQWLSRHINNVRFKYRLKVDSPIALENKFLIDGEVTNLENTRKNILNKIGAYNPDIVLTGWKIVNEEMNYVKMTRIITFEMADRSIKCLRRLKYRLRLDEYGVDGIIFGLARPIKTSSRGRPKSAGRFKQETSSNSPIDNVRPSTSAGIDIIKMEPL</sequence>
<feature type="domain" description="DUF4780" evidence="2">
    <location>
        <begin position="14"/>
        <end position="173"/>
    </location>
</feature>
<protein>
    <submittedName>
        <fullName evidence="4">Uncharacterized protein LOC113464618</fullName>
    </submittedName>
</protein>
<dbReference type="AlphaFoldDB" id="A0AAJ7WCC5"/>
<proteinExistence type="predicted"/>
<feature type="compositionally biased region" description="Polar residues" evidence="1">
    <location>
        <begin position="207"/>
        <end position="221"/>
    </location>
</feature>
<dbReference type="KEGG" id="ccal:113464618"/>
<name>A0AAJ7WCC5_9HYME</name>
<reference evidence="4" key="1">
    <citation type="submission" date="2025-08" db="UniProtKB">
        <authorList>
            <consortium name="RefSeq"/>
        </authorList>
    </citation>
    <scope>IDENTIFICATION</scope>
    <source>
        <tissue evidence="4">Whole body</tissue>
    </source>
</reference>
<keyword evidence="3" id="KW-1185">Reference proteome</keyword>
<evidence type="ECO:0000256" key="1">
    <source>
        <dbReference type="SAM" id="MobiDB-lite"/>
    </source>
</evidence>
<organism evidence="3 4">
    <name type="scientific">Ceratina calcarata</name>
    <dbReference type="NCBI Taxonomy" id="156304"/>
    <lineage>
        <taxon>Eukaryota</taxon>
        <taxon>Metazoa</taxon>
        <taxon>Ecdysozoa</taxon>
        <taxon>Arthropoda</taxon>
        <taxon>Hexapoda</taxon>
        <taxon>Insecta</taxon>
        <taxon>Pterygota</taxon>
        <taxon>Neoptera</taxon>
        <taxon>Endopterygota</taxon>
        <taxon>Hymenoptera</taxon>
        <taxon>Apocrita</taxon>
        <taxon>Aculeata</taxon>
        <taxon>Apoidea</taxon>
        <taxon>Anthophila</taxon>
        <taxon>Apidae</taxon>
        <taxon>Ceratina</taxon>
        <taxon>Zadontomerus</taxon>
    </lineage>
</organism>